<dbReference type="Proteomes" id="UP000039021">
    <property type="component" value="Unassembled WGS sequence"/>
</dbReference>
<protein>
    <submittedName>
        <fullName evidence="2">Uncharacterized protein</fullName>
    </submittedName>
</protein>
<sequence>MSVARLFRWIISSGHRKSFHTLTQVSTPSTSTAGRECGSRIRQ</sequence>
<proteinExistence type="predicted"/>
<reference evidence="3" key="1">
    <citation type="submission" date="2015-03" db="EMBL/GenBank/DDBJ databases">
        <authorList>
            <consortium name="Pathogen Informatics"/>
        </authorList>
    </citation>
    <scope>NUCLEOTIDE SEQUENCE [LARGE SCALE GENOMIC DNA]</scope>
    <source>
        <strain evidence="3">N09902308</strain>
    </source>
</reference>
<evidence type="ECO:0000256" key="1">
    <source>
        <dbReference type="SAM" id="MobiDB-lite"/>
    </source>
</evidence>
<dbReference type="AlphaFoldDB" id="A0A916L815"/>
<feature type="compositionally biased region" description="Polar residues" evidence="1">
    <location>
        <begin position="21"/>
        <end position="33"/>
    </location>
</feature>
<name>A0A916L815_MYCTX</name>
<feature type="region of interest" description="Disordered" evidence="1">
    <location>
        <begin position="21"/>
        <end position="43"/>
    </location>
</feature>
<gene>
    <name evidence="2" type="ORF">ERS007739_00365</name>
</gene>
<comment type="caution">
    <text evidence="2">The sequence shown here is derived from an EMBL/GenBank/DDBJ whole genome shotgun (WGS) entry which is preliminary data.</text>
</comment>
<evidence type="ECO:0000313" key="3">
    <source>
        <dbReference type="Proteomes" id="UP000039021"/>
    </source>
</evidence>
<organism evidence="2 3">
    <name type="scientific">Mycobacterium tuberculosis</name>
    <dbReference type="NCBI Taxonomy" id="1773"/>
    <lineage>
        <taxon>Bacteria</taxon>
        <taxon>Bacillati</taxon>
        <taxon>Actinomycetota</taxon>
        <taxon>Actinomycetes</taxon>
        <taxon>Mycobacteriales</taxon>
        <taxon>Mycobacteriaceae</taxon>
        <taxon>Mycobacterium</taxon>
        <taxon>Mycobacterium tuberculosis complex</taxon>
    </lineage>
</organism>
<accession>A0A916L815</accession>
<evidence type="ECO:0000313" key="2">
    <source>
        <dbReference type="EMBL" id="COW93978.1"/>
    </source>
</evidence>
<dbReference type="EMBL" id="CSBK01000101">
    <property type="protein sequence ID" value="COW93978.1"/>
    <property type="molecule type" value="Genomic_DNA"/>
</dbReference>